<dbReference type="Gene3D" id="3.40.50.450">
    <property type="match status" value="1"/>
</dbReference>
<dbReference type="EMBL" id="JYFW01000039">
    <property type="protein sequence ID" value="KMP13700.1"/>
    <property type="molecule type" value="Genomic_DNA"/>
</dbReference>
<dbReference type="RefSeq" id="WP_048558711.1">
    <property type="nucleotide sequence ID" value="NZ_CP097351.1"/>
</dbReference>
<dbReference type="AlphaFoldDB" id="A0A9X0KDA2"/>
<protein>
    <submittedName>
        <fullName evidence="1">Uncharacterized protein</fullName>
    </submittedName>
</protein>
<proteinExistence type="predicted"/>
<comment type="caution">
    <text evidence="1">The sequence shown here is derived from an EMBL/GenBank/DDBJ whole genome shotgun (WGS) entry which is preliminary data.</text>
</comment>
<accession>A0A9X0KDA2</accession>
<gene>
    <name evidence="1" type="ORF">TQ94_20830</name>
</gene>
<name>A0A9X0KDA2_BACCE</name>
<reference evidence="1 2" key="1">
    <citation type="submission" date="2015-02" db="EMBL/GenBank/DDBJ databases">
        <title>Evolution of B. cereus sensu lato: Distribution, horizontal transfer and duplication of chromosomal virulence genes.</title>
        <authorList>
            <person name="Boehm M.-E."/>
            <person name="Huptas C."/>
            <person name="Krey V.M."/>
            <person name="Scherer S."/>
        </authorList>
    </citation>
    <scope>NUCLEOTIDE SEQUENCE [LARGE SCALE GENOMIC DNA]</scope>
    <source>
        <strain evidence="1 2">#17</strain>
    </source>
</reference>
<organism evidence="1 2">
    <name type="scientific">Bacillus cereus</name>
    <dbReference type="NCBI Taxonomy" id="1396"/>
    <lineage>
        <taxon>Bacteria</taxon>
        <taxon>Bacillati</taxon>
        <taxon>Bacillota</taxon>
        <taxon>Bacilli</taxon>
        <taxon>Bacillales</taxon>
        <taxon>Bacillaceae</taxon>
        <taxon>Bacillus</taxon>
        <taxon>Bacillus cereus group</taxon>
    </lineage>
</organism>
<evidence type="ECO:0000313" key="2">
    <source>
        <dbReference type="Proteomes" id="UP000036243"/>
    </source>
</evidence>
<evidence type="ECO:0000313" key="1">
    <source>
        <dbReference type="EMBL" id="KMP13700.1"/>
    </source>
</evidence>
<dbReference type="Proteomes" id="UP000036243">
    <property type="component" value="Unassembled WGS sequence"/>
</dbReference>
<sequence>MDNPNKDKTCFIITPIGDDQSDIRRAADGVIDAVIIPALVYMGLDEDNIKVAHRMPSPGSINKQVITSVLECDLAIANLTNLNPNVMYELAIRHAARKPVIQICQKGTRLPFDITEERTIFYTNDMAGVIELNNNFKEMVAEAIGDEEPDNPIYRVIESNSIMKNVDETDPSRYMLNRIDSLENNLSDLINALNNNKYSRINDVKPKKPRNKYNFGIQIDGSIIAMEEVPELINKFYKKHPTIDCKVDMEVDISTGNAIVNVSTNTNLNLILVRNFFYEQNGITLYDNKTQNELSI</sequence>